<evidence type="ECO:0000313" key="7">
    <source>
        <dbReference type="EMBL" id="GGM98213.1"/>
    </source>
</evidence>
<feature type="transmembrane region" description="Helical" evidence="5">
    <location>
        <begin position="332"/>
        <end position="352"/>
    </location>
</feature>
<feature type="transmembrane region" description="Helical" evidence="5">
    <location>
        <begin position="64"/>
        <end position="88"/>
    </location>
</feature>
<dbReference type="PANTHER" id="PTHR37422:SF13">
    <property type="entry name" value="LIPOPOLYSACCHARIDE BIOSYNTHESIS PROTEIN PA4999-RELATED"/>
    <property type="match status" value="1"/>
</dbReference>
<feature type="transmembrane region" description="Helical" evidence="5">
    <location>
        <begin position="94"/>
        <end position="112"/>
    </location>
</feature>
<name>A0ABQ2I209_9MICO</name>
<sequence>MLFSITLMVGIVLTRRLGALVLLLLVAAPARISAPWGPVTAFEVFILPTLIVEILLAGKGHRRVLPYIWVSIMVAAFVGWALFSAFWVTDGAAWLTRIMGILEAVAAGWAAYLAAGRLGPWRAVGVLSVVGSVGAAWSLVWFYLLDRPVGFNLQPPAEAQSAVSQALRLGSPLLGPSNYYASFLLISIPVTLALAYRKKVYLLGVAVQLTALAFTVSRGAFLAAGFVCVLAIVVYYGSSRRLPHGFALAGTSLVFMIGLPFLTQSATALLSQRQLSSSGDGVDVRTELWSTALELWSDHFWIGSGLGSWASEVDLAGGSGAHNFLLQLGAELGVVGFAIAVIAILVCLKMALGVSDMRVRVAVFCAILASVLNCLVEASFEGRVYTWALGTSLGVFVILVEQSRIVLSQPTEPVLIRG</sequence>
<gene>
    <name evidence="7" type="ORF">GCM10009721_26500</name>
</gene>
<evidence type="ECO:0000259" key="6">
    <source>
        <dbReference type="Pfam" id="PF04932"/>
    </source>
</evidence>
<evidence type="ECO:0000256" key="5">
    <source>
        <dbReference type="SAM" id="Phobius"/>
    </source>
</evidence>
<protein>
    <recommendedName>
        <fullName evidence="6">O-antigen ligase-related domain-containing protein</fullName>
    </recommendedName>
</protein>
<feature type="transmembrane region" description="Helical" evidence="5">
    <location>
        <begin position="245"/>
        <end position="263"/>
    </location>
</feature>
<comment type="subcellular location">
    <subcellularLocation>
        <location evidence="1">Membrane</location>
        <topology evidence="1">Multi-pass membrane protein</topology>
    </subcellularLocation>
</comment>
<accession>A0ABQ2I209</accession>
<evidence type="ECO:0000313" key="8">
    <source>
        <dbReference type="Proteomes" id="UP000623461"/>
    </source>
</evidence>
<dbReference type="InterPro" id="IPR051533">
    <property type="entry name" value="WaaL-like"/>
</dbReference>
<keyword evidence="3 5" id="KW-1133">Transmembrane helix</keyword>
<evidence type="ECO:0000256" key="3">
    <source>
        <dbReference type="ARBA" id="ARBA00022989"/>
    </source>
</evidence>
<keyword evidence="4 5" id="KW-0472">Membrane</keyword>
<feature type="transmembrane region" description="Helical" evidence="5">
    <location>
        <begin position="124"/>
        <end position="144"/>
    </location>
</feature>
<dbReference type="EMBL" id="BMNZ01000004">
    <property type="protein sequence ID" value="GGM98213.1"/>
    <property type="molecule type" value="Genomic_DNA"/>
</dbReference>
<dbReference type="InterPro" id="IPR007016">
    <property type="entry name" value="O-antigen_ligase-rel_domated"/>
</dbReference>
<keyword evidence="2 5" id="KW-0812">Transmembrane</keyword>
<feature type="transmembrane region" description="Helical" evidence="5">
    <location>
        <begin position="384"/>
        <end position="400"/>
    </location>
</feature>
<keyword evidence="8" id="KW-1185">Reference proteome</keyword>
<feature type="domain" description="O-antigen ligase-related" evidence="6">
    <location>
        <begin position="204"/>
        <end position="340"/>
    </location>
</feature>
<evidence type="ECO:0000256" key="2">
    <source>
        <dbReference type="ARBA" id="ARBA00022692"/>
    </source>
</evidence>
<evidence type="ECO:0000256" key="1">
    <source>
        <dbReference type="ARBA" id="ARBA00004141"/>
    </source>
</evidence>
<feature type="transmembrane region" description="Helical" evidence="5">
    <location>
        <begin position="222"/>
        <end position="238"/>
    </location>
</feature>
<feature type="transmembrane region" description="Helical" evidence="5">
    <location>
        <begin position="200"/>
        <end position="216"/>
    </location>
</feature>
<organism evidence="7 8">
    <name type="scientific">Terrabacter tumescens</name>
    <dbReference type="NCBI Taxonomy" id="60443"/>
    <lineage>
        <taxon>Bacteria</taxon>
        <taxon>Bacillati</taxon>
        <taxon>Actinomycetota</taxon>
        <taxon>Actinomycetes</taxon>
        <taxon>Micrococcales</taxon>
        <taxon>Intrasporangiaceae</taxon>
        <taxon>Terrabacter</taxon>
    </lineage>
</organism>
<comment type="caution">
    <text evidence="7">The sequence shown here is derived from an EMBL/GenBank/DDBJ whole genome shotgun (WGS) entry which is preliminary data.</text>
</comment>
<dbReference type="Pfam" id="PF04932">
    <property type="entry name" value="Wzy_C"/>
    <property type="match status" value="1"/>
</dbReference>
<reference evidence="8" key="1">
    <citation type="journal article" date="2019" name="Int. J. Syst. Evol. Microbiol.">
        <title>The Global Catalogue of Microorganisms (GCM) 10K type strain sequencing project: providing services to taxonomists for standard genome sequencing and annotation.</title>
        <authorList>
            <consortium name="The Broad Institute Genomics Platform"/>
            <consortium name="The Broad Institute Genome Sequencing Center for Infectious Disease"/>
            <person name="Wu L."/>
            <person name="Ma J."/>
        </authorList>
    </citation>
    <scope>NUCLEOTIDE SEQUENCE [LARGE SCALE GENOMIC DNA]</scope>
    <source>
        <strain evidence="8">JCM 1365</strain>
    </source>
</reference>
<dbReference type="Proteomes" id="UP000623461">
    <property type="component" value="Unassembled WGS sequence"/>
</dbReference>
<dbReference type="PANTHER" id="PTHR37422">
    <property type="entry name" value="TEICHURONIC ACID BIOSYNTHESIS PROTEIN TUAE"/>
    <property type="match status" value="1"/>
</dbReference>
<evidence type="ECO:0000256" key="4">
    <source>
        <dbReference type="ARBA" id="ARBA00023136"/>
    </source>
</evidence>
<proteinExistence type="predicted"/>
<feature type="transmembrane region" description="Helical" evidence="5">
    <location>
        <begin position="39"/>
        <end position="57"/>
    </location>
</feature>
<feature type="transmembrane region" description="Helical" evidence="5">
    <location>
        <begin position="359"/>
        <end position="378"/>
    </location>
</feature>
<feature type="transmembrane region" description="Helical" evidence="5">
    <location>
        <begin position="177"/>
        <end position="195"/>
    </location>
</feature>